<accession>A0A9Q9UP21</accession>
<keyword evidence="2" id="KW-0238">DNA-binding</keyword>
<dbReference type="InterPro" id="IPR009057">
    <property type="entry name" value="Homeodomain-like_sf"/>
</dbReference>
<protein>
    <submittedName>
        <fullName evidence="5">AraC family transcriptional regulator</fullName>
    </submittedName>
</protein>
<evidence type="ECO:0000259" key="4">
    <source>
        <dbReference type="PROSITE" id="PS01124"/>
    </source>
</evidence>
<dbReference type="AlphaFoldDB" id="A0A9Q9UP21"/>
<sequence>MERSKIHISLDHVPENERIDYWRALCEPLYSISAADDYDAPPSGSLIVQSVGNLYVAHTSFSGQIGSRDRGVISRSIDPNYTIVLTLTGHTYWETNGMLMETDPGDITICDLNVPVRWKGYGENLSITVERRFIETVINRKKIHGRLLKAALPLTKLLRSYILGVRAVMDELPIESSDAVQDSLMSLIMSVNGSVGSEILDSRLGPSVVLKNRVLDFIDQNLFDRDLSPDMLAQRFRVSRAHLYRAFEDVDGIATIIKEKRLAYAYRELASSKAGRGRIRDISGVLGFSSPEQFSKAFRGYFGCAPGDVKSEQRVPDRNADGVGFYFEHMMSISESQKR</sequence>
<dbReference type="InterPro" id="IPR050204">
    <property type="entry name" value="AraC_XylS_family_regulators"/>
</dbReference>
<comment type="caution">
    <text evidence="5">The sequence shown here is derived from an EMBL/GenBank/DDBJ whole genome shotgun (WGS) entry which is preliminary data.</text>
</comment>
<evidence type="ECO:0000313" key="6">
    <source>
        <dbReference type="Proteomes" id="UP000494172"/>
    </source>
</evidence>
<evidence type="ECO:0000256" key="3">
    <source>
        <dbReference type="ARBA" id="ARBA00023163"/>
    </source>
</evidence>
<keyword evidence="3" id="KW-0804">Transcription</keyword>
<evidence type="ECO:0000256" key="1">
    <source>
        <dbReference type="ARBA" id="ARBA00023015"/>
    </source>
</evidence>
<dbReference type="PANTHER" id="PTHR46796">
    <property type="entry name" value="HTH-TYPE TRANSCRIPTIONAL ACTIVATOR RHAS-RELATED"/>
    <property type="match status" value="1"/>
</dbReference>
<organism evidence="5 6">
    <name type="scientific">Burkholderia arboris</name>
    <dbReference type="NCBI Taxonomy" id="488730"/>
    <lineage>
        <taxon>Bacteria</taxon>
        <taxon>Pseudomonadati</taxon>
        <taxon>Pseudomonadota</taxon>
        <taxon>Betaproteobacteria</taxon>
        <taxon>Burkholderiales</taxon>
        <taxon>Burkholderiaceae</taxon>
        <taxon>Burkholderia</taxon>
        <taxon>Burkholderia cepacia complex</taxon>
    </lineage>
</organism>
<name>A0A9Q9UP21_9BURK</name>
<dbReference type="GO" id="GO:0043565">
    <property type="term" value="F:sequence-specific DNA binding"/>
    <property type="evidence" value="ECO:0007669"/>
    <property type="project" value="InterPro"/>
</dbReference>
<evidence type="ECO:0000256" key="2">
    <source>
        <dbReference type="ARBA" id="ARBA00023125"/>
    </source>
</evidence>
<reference evidence="5 6" key="1">
    <citation type="submission" date="2019-09" db="EMBL/GenBank/DDBJ databases">
        <authorList>
            <person name="Depoorter E."/>
        </authorList>
    </citation>
    <scope>NUCLEOTIDE SEQUENCE [LARGE SCALE GENOMIC DNA]</scope>
    <source>
        <strain evidence="5">LMG 24066</strain>
    </source>
</reference>
<evidence type="ECO:0000313" key="5">
    <source>
        <dbReference type="EMBL" id="VWB28848.1"/>
    </source>
</evidence>
<dbReference type="Pfam" id="PF12833">
    <property type="entry name" value="HTH_18"/>
    <property type="match status" value="1"/>
</dbReference>
<feature type="domain" description="HTH araC/xylS-type" evidence="4">
    <location>
        <begin position="212"/>
        <end position="312"/>
    </location>
</feature>
<dbReference type="PANTHER" id="PTHR46796:SF6">
    <property type="entry name" value="ARAC SUBFAMILY"/>
    <property type="match status" value="1"/>
</dbReference>
<dbReference type="PROSITE" id="PS01124">
    <property type="entry name" value="HTH_ARAC_FAMILY_2"/>
    <property type="match status" value="1"/>
</dbReference>
<dbReference type="InterPro" id="IPR018060">
    <property type="entry name" value="HTH_AraC"/>
</dbReference>
<keyword evidence="1" id="KW-0805">Transcription regulation</keyword>
<dbReference type="EMBL" id="CABVPX010000003">
    <property type="protein sequence ID" value="VWB28848.1"/>
    <property type="molecule type" value="Genomic_DNA"/>
</dbReference>
<dbReference type="Proteomes" id="UP000494172">
    <property type="component" value="Unassembled WGS sequence"/>
</dbReference>
<dbReference type="GO" id="GO:0003700">
    <property type="term" value="F:DNA-binding transcription factor activity"/>
    <property type="evidence" value="ECO:0007669"/>
    <property type="project" value="InterPro"/>
</dbReference>
<dbReference type="SUPFAM" id="SSF46689">
    <property type="entry name" value="Homeodomain-like"/>
    <property type="match status" value="1"/>
</dbReference>
<dbReference type="Gene3D" id="1.10.10.60">
    <property type="entry name" value="Homeodomain-like"/>
    <property type="match status" value="1"/>
</dbReference>
<dbReference type="SMART" id="SM00342">
    <property type="entry name" value="HTH_ARAC"/>
    <property type="match status" value="1"/>
</dbReference>
<proteinExistence type="predicted"/>
<gene>
    <name evidence="5" type="ORF">BAR24066_01215</name>
</gene>